<proteinExistence type="predicted"/>
<organism evidence="4 5">
    <name type="scientific">Pseudomonas brassicacearum</name>
    <dbReference type="NCBI Taxonomy" id="930166"/>
    <lineage>
        <taxon>Bacteria</taxon>
        <taxon>Pseudomonadati</taxon>
        <taxon>Pseudomonadota</taxon>
        <taxon>Gammaproteobacteria</taxon>
        <taxon>Pseudomonadales</taxon>
        <taxon>Pseudomonadaceae</taxon>
        <taxon>Pseudomonas</taxon>
    </lineage>
</organism>
<dbReference type="SMART" id="SM00869">
    <property type="entry name" value="Autotransporter"/>
    <property type="match status" value="1"/>
</dbReference>
<sequence length="774" mass="80323">MLKPRFNVKPLVIALGASSLAMLSLTATDASARDLVDESLTIDSSADVESWSLARNAVLTVNGGQALGITAQQSTLNVNGGSTQQISAQSGSTVNLDKATVNGIDRRKAGVELINSTATITNSTLSGITNGLQVGHVEGTLTGSTATVAGSRISGQDLGARVTAFSTLTLSNSMVEGTGATSTGLLLFSSKASASNGTRIIGGQNGVMVKVEVPGEGSQLVLDNSSVEGKTGSAIVVDNAGATNTITDIHVLNGSTLKGGNGTLLEVKGAASVNMNVGGSALNGNAQVAGNSTANLNFNQGSLTGDVIAEAGSTANVQLKQGSLLTGRMENVAAVGIDHQSEWNLTGNSQVGNLNMMDGGTVRFGAADAYYQLDVTNLSGNGLFIMGTHFTTGQTDALNVTGTASGNHQLLITSSGVDPASGEPITVVHTQGGDARFSLANADGAVDLGTYSYGLSQDATGKDWFLDPAKRTVSPSTQVVSALFGAPLTVLYGEDASLRTRMGEVRFNTDKSGAWSRVYGNKYNVGGAFGDGYRQTQQGFALGVDTPLGDGQWLLGVMAGYSQSDLSLSHGSSGTVDSYYLGSYLTWMDDASGYYVDGTLKLNRFENKAKVAMSDGTQSKGDYGNTGVSGSVEFGRNIKLDDGYFIEPFTRWSTAFIQGQDYDLDNGMQAKGDRTWSFVGKAGLTAGREMPMANGGTLQPYVRAALAHEFSKGEEFKVNDNAFSHDLSGSRVEVGAGVALKLTDRWSAHAEVEYMNGNNIEMPIGGTVGVQFKW</sequence>
<evidence type="ECO:0000259" key="3">
    <source>
        <dbReference type="PROSITE" id="PS51208"/>
    </source>
</evidence>
<dbReference type="EMBL" id="MOBJ01000006">
    <property type="protein sequence ID" value="RON10090.1"/>
    <property type="molecule type" value="Genomic_DNA"/>
</dbReference>
<dbReference type="InterPro" id="IPR005546">
    <property type="entry name" value="Autotransporte_beta"/>
</dbReference>
<dbReference type="SUPFAM" id="SSF51126">
    <property type="entry name" value="Pectin lyase-like"/>
    <property type="match status" value="1"/>
</dbReference>
<dbReference type="InterPro" id="IPR011050">
    <property type="entry name" value="Pectin_lyase_fold/virulence"/>
</dbReference>
<gene>
    <name evidence="4" type="ORF">BK659_09310</name>
</gene>
<dbReference type="PANTHER" id="PTHR35037">
    <property type="entry name" value="C-TERMINAL REGION OF AIDA-LIKE PROTEIN"/>
    <property type="match status" value="1"/>
</dbReference>
<dbReference type="RefSeq" id="WP_259740235.1">
    <property type="nucleotide sequence ID" value="NZ_MOBJ01000006.1"/>
</dbReference>
<evidence type="ECO:0000313" key="5">
    <source>
        <dbReference type="Proteomes" id="UP000286071"/>
    </source>
</evidence>
<dbReference type="AlphaFoldDB" id="A0A423HA79"/>
<feature type="signal peptide" evidence="2">
    <location>
        <begin position="1"/>
        <end position="32"/>
    </location>
</feature>
<evidence type="ECO:0000256" key="2">
    <source>
        <dbReference type="SAM" id="SignalP"/>
    </source>
</evidence>
<dbReference type="PROSITE" id="PS51208">
    <property type="entry name" value="AUTOTRANSPORTER"/>
    <property type="match status" value="1"/>
</dbReference>
<keyword evidence="1 2" id="KW-0732">Signal</keyword>
<evidence type="ECO:0000256" key="1">
    <source>
        <dbReference type="ARBA" id="ARBA00022729"/>
    </source>
</evidence>
<feature type="domain" description="Autotransporter" evidence="3">
    <location>
        <begin position="507"/>
        <end position="774"/>
    </location>
</feature>
<name>A0A423HA79_9PSED</name>
<dbReference type="InterPro" id="IPR006315">
    <property type="entry name" value="OM_autotransptr_brl_dom"/>
</dbReference>
<dbReference type="Gene3D" id="2.40.128.130">
    <property type="entry name" value="Autotransporter beta-domain"/>
    <property type="match status" value="1"/>
</dbReference>
<feature type="chain" id="PRO_5019199486" description="Autotransporter domain-containing protein" evidence="2">
    <location>
        <begin position="33"/>
        <end position="774"/>
    </location>
</feature>
<dbReference type="Pfam" id="PF03797">
    <property type="entry name" value="Autotransporter"/>
    <property type="match status" value="1"/>
</dbReference>
<dbReference type="NCBIfam" id="TIGR01414">
    <property type="entry name" value="autotrans_barl"/>
    <property type="match status" value="1"/>
</dbReference>
<dbReference type="CDD" id="cd01343">
    <property type="entry name" value="PL1_Passenger_AT"/>
    <property type="match status" value="1"/>
</dbReference>
<evidence type="ECO:0000313" key="4">
    <source>
        <dbReference type="EMBL" id="RON10090.1"/>
    </source>
</evidence>
<dbReference type="InterPro" id="IPR036709">
    <property type="entry name" value="Autotransporte_beta_dom_sf"/>
</dbReference>
<accession>A0A423HA79</accession>
<dbReference type="InterPro" id="IPR012332">
    <property type="entry name" value="Autotransporter_pectin_lyase_C"/>
</dbReference>
<dbReference type="PANTHER" id="PTHR35037:SF7">
    <property type="entry name" value="AUTOTRANSPORTER"/>
    <property type="match status" value="1"/>
</dbReference>
<dbReference type="SUPFAM" id="SSF103515">
    <property type="entry name" value="Autotransporter"/>
    <property type="match status" value="1"/>
</dbReference>
<dbReference type="InterPro" id="IPR051551">
    <property type="entry name" value="Autotransporter_adhesion"/>
</dbReference>
<dbReference type="Proteomes" id="UP000286071">
    <property type="component" value="Unassembled WGS sequence"/>
</dbReference>
<dbReference type="InterPro" id="IPR003991">
    <property type="entry name" value="Pertactin_virulence_factor"/>
</dbReference>
<dbReference type="GO" id="GO:0019867">
    <property type="term" value="C:outer membrane"/>
    <property type="evidence" value="ECO:0007669"/>
    <property type="project" value="InterPro"/>
</dbReference>
<dbReference type="Pfam" id="PF03212">
    <property type="entry name" value="Pertactin"/>
    <property type="match status" value="1"/>
</dbReference>
<comment type="caution">
    <text evidence="4">The sequence shown here is derived from an EMBL/GenBank/DDBJ whole genome shotgun (WGS) entry which is preliminary data.</text>
</comment>
<protein>
    <recommendedName>
        <fullName evidence="3">Autotransporter domain-containing protein</fullName>
    </recommendedName>
</protein>
<dbReference type="InterPro" id="IPR004899">
    <property type="entry name" value="Pertactin_central"/>
</dbReference>
<dbReference type="Gene3D" id="2.160.20.20">
    <property type="match status" value="1"/>
</dbReference>
<reference evidence="4 5" key="1">
    <citation type="submission" date="2016-10" db="EMBL/GenBank/DDBJ databases">
        <title>Comparative genome analysis of multiple Pseudomonas spp. focuses on biocontrol and plant growth promoting traits.</title>
        <authorList>
            <person name="Tao X.-Y."/>
            <person name="Taylor C.G."/>
        </authorList>
    </citation>
    <scope>NUCLEOTIDE SEQUENCE [LARGE SCALE GENOMIC DNA]</scope>
    <source>
        <strain evidence="4 5">48H11</strain>
    </source>
</reference>
<dbReference type="PRINTS" id="PR01484">
    <property type="entry name" value="PRTACTNFAMLY"/>
</dbReference>